<evidence type="ECO:0000256" key="6">
    <source>
        <dbReference type="ARBA" id="ARBA00022763"/>
    </source>
</evidence>
<protein>
    <submittedName>
        <fullName evidence="19">Formamidopyrimidine-DNA glycosylase</fullName>
        <ecNumber evidence="19">3.2.2.23</ecNumber>
    </submittedName>
</protein>
<comment type="catalytic activity">
    <reaction evidence="15">
        <text>2'-deoxyribonucleotide-(2'-deoxyribose 5'-phosphate)-2'-deoxyribonucleotide-DNA = a 3'-end 2'-deoxyribonucleotide-(2,3-dehydro-2,3-deoxyribose 5'-phosphate)-DNA + a 5'-end 5'-phospho-2'-deoxyribonucleoside-DNA + H(+)</text>
        <dbReference type="Rhea" id="RHEA:66592"/>
        <dbReference type="Rhea" id="RHEA-COMP:13180"/>
        <dbReference type="Rhea" id="RHEA-COMP:16897"/>
        <dbReference type="Rhea" id="RHEA-COMP:17067"/>
        <dbReference type="ChEBI" id="CHEBI:15378"/>
        <dbReference type="ChEBI" id="CHEBI:136412"/>
        <dbReference type="ChEBI" id="CHEBI:157695"/>
        <dbReference type="ChEBI" id="CHEBI:167181"/>
        <dbReference type="EC" id="4.2.99.18"/>
    </reaction>
</comment>
<comment type="subunit">
    <text evidence="4">Monomer.</text>
</comment>
<evidence type="ECO:0000256" key="16">
    <source>
        <dbReference type="PROSITE-ProRule" id="PRU00391"/>
    </source>
</evidence>
<dbReference type="SMART" id="SM01232">
    <property type="entry name" value="H2TH"/>
    <property type="match status" value="1"/>
</dbReference>
<evidence type="ECO:0000256" key="8">
    <source>
        <dbReference type="ARBA" id="ARBA00022801"/>
    </source>
</evidence>
<keyword evidence="5" id="KW-0479">Metal-binding</keyword>
<dbReference type="SUPFAM" id="SSF81624">
    <property type="entry name" value="N-terminal domain of MutM-like DNA repair proteins"/>
    <property type="match status" value="1"/>
</dbReference>
<dbReference type="InterPro" id="IPR020629">
    <property type="entry name" value="FPG_Glyclase"/>
</dbReference>
<dbReference type="SUPFAM" id="SSF57716">
    <property type="entry name" value="Glucocorticoid receptor-like (DNA-binding domain)"/>
    <property type="match status" value="1"/>
</dbReference>
<dbReference type="CDD" id="cd08966">
    <property type="entry name" value="EcFpg-like_N"/>
    <property type="match status" value="1"/>
</dbReference>
<dbReference type="AlphaFoldDB" id="A0A1V5SCD6"/>
<keyword evidence="8 19" id="KW-0378">Hydrolase</keyword>
<evidence type="ECO:0000256" key="1">
    <source>
        <dbReference type="ARBA" id="ARBA00001668"/>
    </source>
</evidence>
<evidence type="ECO:0000256" key="13">
    <source>
        <dbReference type="ARBA" id="ARBA00023268"/>
    </source>
</evidence>
<dbReference type="InterPro" id="IPR010663">
    <property type="entry name" value="Znf_FPG/IleRS"/>
</dbReference>
<evidence type="ECO:0000259" key="18">
    <source>
        <dbReference type="PROSITE" id="PS51068"/>
    </source>
</evidence>
<dbReference type="GO" id="GO:0140078">
    <property type="term" value="F:class I DNA-(apurinic or apyrimidinic site) endonuclease activity"/>
    <property type="evidence" value="ECO:0007669"/>
    <property type="project" value="UniProtKB-EC"/>
</dbReference>
<organism evidence="19">
    <name type="scientific">candidate division WS2 bacterium ADurb.Bin280</name>
    <dbReference type="NCBI Taxonomy" id="1852829"/>
    <lineage>
        <taxon>Bacteria</taxon>
        <taxon>candidate division WS2</taxon>
    </lineage>
</organism>
<evidence type="ECO:0000256" key="3">
    <source>
        <dbReference type="ARBA" id="ARBA00009409"/>
    </source>
</evidence>
<dbReference type="GO" id="GO:0034039">
    <property type="term" value="F:8-oxo-7,8-dihydroguanine DNA N-glycosylase activity"/>
    <property type="evidence" value="ECO:0007669"/>
    <property type="project" value="TreeGrafter"/>
</dbReference>
<dbReference type="InterPro" id="IPR012319">
    <property type="entry name" value="FPG_cat"/>
</dbReference>
<dbReference type="Proteomes" id="UP000485367">
    <property type="component" value="Unassembled WGS sequence"/>
</dbReference>
<evidence type="ECO:0000256" key="2">
    <source>
        <dbReference type="ARBA" id="ARBA00001947"/>
    </source>
</evidence>
<dbReference type="NCBIfam" id="NF002211">
    <property type="entry name" value="PRK01103.1"/>
    <property type="match status" value="1"/>
</dbReference>
<keyword evidence="11" id="KW-0234">DNA repair</keyword>
<dbReference type="PANTHER" id="PTHR22993:SF9">
    <property type="entry name" value="FORMAMIDOPYRIMIDINE-DNA GLYCOSYLASE"/>
    <property type="match status" value="1"/>
</dbReference>
<feature type="domain" description="Formamidopyrimidine-DNA glycosylase catalytic" evidence="18">
    <location>
        <begin position="2"/>
        <end position="128"/>
    </location>
</feature>
<evidence type="ECO:0000256" key="9">
    <source>
        <dbReference type="ARBA" id="ARBA00022833"/>
    </source>
</evidence>
<accession>A0A1V5SCD6</accession>
<evidence type="ECO:0000256" key="4">
    <source>
        <dbReference type="ARBA" id="ARBA00011245"/>
    </source>
</evidence>
<comment type="similarity">
    <text evidence="3">Belongs to the FPG family.</text>
</comment>
<evidence type="ECO:0000256" key="11">
    <source>
        <dbReference type="ARBA" id="ARBA00023204"/>
    </source>
</evidence>
<evidence type="ECO:0000256" key="10">
    <source>
        <dbReference type="ARBA" id="ARBA00023125"/>
    </source>
</evidence>
<reference evidence="19" key="1">
    <citation type="submission" date="2017-02" db="EMBL/GenBank/DDBJ databases">
        <title>Delving into the versatile metabolic prowess of the omnipresent phylum Bacteroidetes.</title>
        <authorList>
            <person name="Nobu M.K."/>
            <person name="Mei R."/>
            <person name="Narihiro T."/>
            <person name="Kuroda K."/>
            <person name="Liu W.-T."/>
        </authorList>
    </citation>
    <scope>NUCLEOTIDE SEQUENCE</scope>
    <source>
        <strain evidence="19">ADurb.Bin280</strain>
    </source>
</reference>
<comment type="catalytic activity">
    <reaction evidence="1">
        <text>Hydrolysis of DNA containing ring-opened 7-methylguanine residues, releasing 2,6-diamino-4-hydroxy-5-(N-methyl)formamidopyrimidine.</text>
        <dbReference type="EC" id="3.2.2.23"/>
    </reaction>
</comment>
<dbReference type="Gene3D" id="3.20.190.10">
    <property type="entry name" value="MutM-like, N-terminal"/>
    <property type="match status" value="1"/>
</dbReference>
<evidence type="ECO:0000256" key="15">
    <source>
        <dbReference type="ARBA" id="ARBA00044632"/>
    </source>
</evidence>
<evidence type="ECO:0000256" key="12">
    <source>
        <dbReference type="ARBA" id="ARBA00023239"/>
    </source>
</evidence>
<dbReference type="EC" id="3.2.2.23" evidence="19"/>
<dbReference type="PROSITE" id="PS01242">
    <property type="entry name" value="ZF_FPG_1"/>
    <property type="match status" value="1"/>
</dbReference>
<dbReference type="SUPFAM" id="SSF46946">
    <property type="entry name" value="S13-like H2TH domain"/>
    <property type="match status" value="1"/>
</dbReference>
<evidence type="ECO:0000256" key="5">
    <source>
        <dbReference type="ARBA" id="ARBA00022723"/>
    </source>
</evidence>
<keyword evidence="6" id="KW-0227">DNA damage</keyword>
<name>A0A1V5SCD6_9BACT</name>
<dbReference type="PROSITE" id="PS51068">
    <property type="entry name" value="FPG_CAT"/>
    <property type="match status" value="1"/>
</dbReference>
<comment type="caution">
    <text evidence="19">The sequence shown here is derived from an EMBL/GenBank/DDBJ whole genome shotgun (WGS) entry which is preliminary data.</text>
</comment>
<keyword evidence="7 16" id="KW-0863">Zinc-finger</keyword>
<evidence type="ECO:0000256" key="7">
    <source>
        <dbReference type="ARBA" id="ARBA00022771"/>
    </source>
</evidence>
<dbReference type="InterPro" id="IPR015886">
    <property type="entry name" value="H2TH_FPG"/>
</dbReference>
<evidence type="ECO:0000313" key="19">
    <source>
        <dbReference type="EMBL" id="OQA52180.1"/>
    </source>
</evidence>
<comment type="cofactor">
    <cofactor evidence="2">
        <name>Zn(2+)</name>
        <dbReference type="ChEBI" id="CHEBI:29105"/>
    </cofactor>
</comment>
<dbReference type="Pfam" id="PF06831">
    <property type="entry name" value="H2TH"/>
    <property type="match status" value="1"/>
</dbReference>
<evidence type="ECO:0000256" key="14">
    <source>
        <dbReference type="ARBA" id="ARBA00023295"/>
    </source>
</evidence>
<dbReference type="Pfam" id="PF01149">
    <property type="entry name" value="Fapy_DNA_glyco"/>
    <property type="match status" value="1"/>
</dbReference>
<dbReference type="InterPro" id="IPR035937">
    <property type="entry name" value="FPG_N"/>
</dbReference>
<dbReference type="EMBL" id="MWBO01000042">
    <property type="protein sequence ID" value="OQA52180.1"/>
    <property type="molecule type" value="Genomic_DNA"/>
</dbReference>
<dbReference type="GO" id="GO:0003684">
    <property type="term" value="F:damaged DNA binding"/>
    <property type="evidence" value="ECO:0007669"/>
    <property type="project" value="InterPro"/>
</dbReference>
<sequence>MPELPEVEIVKRGLERRIVGLEIESVEIRLAKIFQGDHEKILNSKITQIQRHAKMLEIDFANSQSLLIHLKMTGQLIFDQKDTDKRSRVAGGHPSKDWVADLPNQFTHVVFHFKGGGVLYFNDIRRFGYIKVFDQKDLAKTKEISSLGPSPFAESFDEKYLLGATARRPKLKIKQLLMDQSIIAGIGNIYADESLFCAGISPLRMSSQITKEEFSKLIKCIRGVLELALEHGGSSENTFVNTEGERGGMQNFFKVYRQTGQDCPNGCGKIKRIVVGGRGTHYCPACQK</sequence>
<dbReference type="FunFam" id="1.10.8.50:FF:000003">
    <property type="entry name" value="Formamidopyrimidine-DNA glycosylase"/>
    <property type="match status" value="1"/>
</dbReference>
<keyword evidence="13" id="KW-0511">Multifunctional enzyme</keyword>
<gene>
    <name evidence="19" type="primary">mutM</name>
    <name evidence="19" type="ORF">BWY43_00604</name>
</gene>
<proteinExistence type="inferred from homology"/>
<keyword evidence="10" id="KW-0238">DNA-binding</keyword>
<keyword evidence="9" id="KW-0862">Zinc</keyword>
<feature type="domain" description="FPG-type" evidence="17">
    <location>
        <begin position="254"/>
        <end position="288"/>
    </location>
</feature>
<dbReference type="PROSITE" id="PS51066">
    <property type="entry name" value="ZF_FPG_2"/>
    <property type="match status" value="1"/>
</dbReference>
<dbReference type="GO" id="GO:0006284">
    <property type="term" value="P:base-excision repair"/>
    <property type="evidence" value="ECO:0007669"/>
    <property type="project" value="InterPro"/>
</dbReference>
<dbReference type="SMART" id="SM00898">
    <property type="entry name" value="Fapy_DNA_glyco"/>
    <property type="match status" value="1"/>
</dbReference>
<keyword evidence="12" id="KW-0456">Lyase</keyword>
<dbReference type="GO" id="GO:0008270">
    <property type="term" value="F:zinc ion binding"/>
    <property type="evidence" value="ECO:0007669"/>
    <property type="project" value="UniProtKB-KW"/>
</dbReference>
<dbReference type="InterPro" id="IPR010979">
    <property type="entry name" value="Ribosomal_uS13-like_H2TH"/>
</dbReference>
<dbReference type="NCBIfam" id="TIGR00577">
    <property type="entry name" value="fpg"/>
    <property type="match status" value="1"/>
</dbReference>
<keyword evidence="14 19" id="KW-0326">Glycosidase</keyword>
<evidence type="ECO:0000259" key="17">
    <source>
        <dbReference type="PROSITE" id="PS51066"/>
    </source>
</evidence>
<dbReference type="Gene3D" id="1.10.8.50">
    <property type="match status" value="1"/>
</dbReference>
<dbReference type="Pfam" id="PF06827">
    <property type="entry name" value="zf-FPG_IleRS"/>
    <property type="match status" value="1"/>
</dbReference>
<dbReference type="InterPro" id="IPR000214">
    <property type="entry name" value="Znf_DNA_glyclase/AP_lyase"/>
</dbReference>
<dbReference type="PANTHER" id="PTHR22993">
    <property type="entry name" value="FORMAMIDOPYRIMIDINE-DNA GLYCOSYLASE"/>
    <property type="match status" value="1"/>
</dbReference>
<dbReference type="InterPro" id="IPR015887">
    <property type="entry name" value="DNA_glyclase_Znf_dom_DNA_BS"/>
</dbReference>